<organism evidence="3 4">
    <name type="scientific">Aeribacillus pallidus</name>
    <dbReference type="NCBI Taxonomy" id="33936"/>
    <lineage>
        <taxon>Bacteria</taxon>
        <taxon>Bacillati</taxon>
        <taxon>Bacillota</taxon>
        <taxon>Bacilli</taxon>
        <taxon>Bacillales</taxon>
        <taxon>Bacillaceae</taxon>
        <taxon>Aeribacillus</taxon>
    </lineage>
</organism>
<keyword evidence="2" id="KW-1133">Transmembrane helix</keyword>
<keyword evidence="1" id="KW-0175">Coiled coil</keyword>
<evidence type="ECO:0000256" key="1">
    <source>
        <dbReference type="SAM" id="Coils"/>
    </source>
</evidence>
<proteinExistence type="predicted"/>
<dbReference type="KEGG" id="apak:AP3564_14405"/>
<keyword evidence="2" id="KW-0812">Transmembrane</keyword>
<feature type="transmembrane region" description="Helical" evidence="2">
    <location>
        <begin position="168"/>
        <end position="192"/>
    </location>
</feature>
<reference evidence="3 4" key="1">
    <citation type="submission" date="2016-10" db="EMBL/GenBank/DDBJ databases">
        <title>The whole genome sequencing and assembly of Aeribacillus pallidus KCTC3564 strain.</title>
        <authorList>
            <person name="Lee Y.-J."/>
            <person name="Park M.-K."/>
            <person name="Yi H."/>
            <person name="Bahn Y.-S."/>
            <person name="Kim J.F."/>
            <person name="Lee D.-W."/>
        </authorList>
    </citation>
    <scope>NUCLEOTIDE SEQUENCE [LARGE SCALE GENOMIC DNA]</scope>
    <source>
        <strain evidence="3 4">KCTC3564</strain>
    </source>
</reference>
<feature type="coiled-coil region" evidence="1">
    <location>
        <begin position="251"/>
        <end position="306"/>
    </location>
</feature>
<feature type="transmembrane region" description="Helical" evidence="2">
    <location>
        <begin position="198"/>
        <end position="225"/>
    </location>
</feature>
<accession>A0A223E7S4</accession>
<dbReference type="AlphaFoldDB" id="A0A223E7S4"/>
<dbReference type="RefSeq" id="WP_094245846.1">
    <property type="nucleotide sequence ID" value="NZ_CP017703.1"/>
</dbReference>
<evidence type="ECO:0000256" key="2">
    <source>
        <dbReference type="SAM" id="Phobius"/>
    </source>
</evidence>
<sequence length="312" mass="35099">MTKEKIKTLEVLDEKTKKVYTRVLIAFIKEQGELHPKQLSDLYLFMSQIGLSSESRHDLRAFLSNDSNVSFVDVLHCLMSEMQTLNSEEQEAMKFSIIKDLARLIKAANYNPRLDNNLIITAEKFYPEKAEEILALVIKSIDNDEKFLKGEISISEFEKRTKDLASKAAAVGVPIAAVYFSGSVVGLSAAGITSGLAALGFGGLLGLSSMITGIGTVVILGVMAYKGVRWILGKNERELRNKREKLIQDILKTHQKAINILIEDINELANKLEQYMSQSNRNEELLEKLKRELEIFKAALNSLEERKEQFEI</sequence>
<dbReference type="Proteomes" id="UP000214606">
    <property type="component" value="Chromosome"/>
</dbReference>
<dbReference type="EMBL" id="CP017703">
    <property type="protein sequence ID" value="ASS91250.1"/>
    <property type="molecule type" value="Genomic_DNA"/>
</dbReference>
<keyword evidence="2" id="KW-0472">Membrane</keyword>
<gene>
    <name evidence="3" type="ORF">AP3564_14405</name>
</gene>
<protein>
    <submittedName>
        <fullName evidence="3">Uncharacterized protein</fullName>
    </submittedName>
</protein>
<name>A0A223E7S4_9BACI</name>
<evidence type="ECO:0000313" key="3">
    <source>
        <dbReference type="EMBL" id="ASS91250.1"/>
    </source>
</evidence>
<evidence type="ECO:0000313" key="4">
    <source>
        <dbReference type="Proteomes" id="UP000214606"/>
    </source>
</evidence>